<dbReference type="GO" id="GO:0000166">
    <property type="term" value="F:nucleotide binding"/>
    <property type="evidence" value="ECO:0007669"/>
    <property type="project" value="UniProtKB-KW"/>
</dbReference>
<dbReference type="AlphaFoldDB" id="A0A9D1TFP6"/>
<evidence type="ECO:0000259" key="6">
    <source>
        <dbReference type="Pfam" id="PF12637"/>
    </source>
</evidence>
<dbReference type="Proteomes" id="UP000886814">
    <property type="component" value="Unassembled WGS sequence"/>
</dbReference>
<evidence type="ECO:0000256" key="2">
    <source>
        <dbReference type="ARBA" id="ARBA00012274"/>
    </source>
</evidence>
<comment type="catalytic activity">
    <reaction evidence="5">
        <text>a 2'-deoxyribonucleoside 5'-diphosphate + [thioredoxin]-disulfide + H2O = a ribonucleoside 5'-diphosphate + [thioredoxin]-dithiol</text>
        <dbReference type="Rhea" id="RHEA:23252"/>
        <dbReference type="Rhea" id="RHEA-COMP:10698"/>
        <dbReference type="Rhea" id="RHEA-COMP:10700"/>
        <dbReference type="ChEBI" id="CHEBI:15377"/>
        <dbReference type="ChEBI" id="CHEBI:29950"/>
        <dbReference type="ChEBI" id="CHEBI:50058"/>
        <dbReference type="ChEBI" id="CHEBI:57930"/>
        <dbReference type="ChEBI" id="CHEBI:73316"/>
        <dbReference type="EC" id="1.17.4.1"/>
    </reaction>
</comment>
<evidence type="ECO:0000256" key="5">
    <source>
        <dbReference type="ARBA" id="ARBA00047754"/>
    </source>
</evidence>
<dbReference type="InterPro" id="IPR023806">
    <property type="entry name" value="CHP03905"/>
</dbReference>
<dbReference type="Pfam" id="PF12637">
    <property type="entry name" value="TSCPD"/>
    <property type="match status" value="1"/>
</dbReference>
<accession>A0A9D1TFP6</accession>
<evidence type="ECO:0000313" key="8">
    <source>
        <dbReference type="Proteomes" id="UP000886814"/>
    </source>
</evidence>
<dbReference type="EC" id="1.17.4.1" evidence="2"/>
<comment type="caution">
    <text evidence="7">The sequence shown here is derived from an EMBL/GenBank/DDBJ whole genome shotgun (WGS) entry which is preliminary data.</text>
</comment>
<evidence type="ECO:0000313" key="7">
    <source>
        <dbReference type="EMBL" id="HIV39388.1"/>
    </source>
</evidence>
<evidence type="ECO:0000256" key="1">
    <source>
        <dbReference type="ARBA" id="ARBA00007405"/>
    </source>
</evidence>
<dbReference type="InterPro" id="IPR024434">
    <property type="entry name" value="TSCPD_dom"/>
</dbReference>
<gene>
    <name evidence="7" type="ORF">H9747_10410</name>
</gene>
<dbReference type="GO" id="GO:0071897">
    <property type="term" value="P:DNA biosynthetic process"/>
    <property type="evidence" value="ECO:0007669"/>
    <property type="project" value="UniProtKB-KW"/>
</dbReference>
<sequence length="81" mass="8531">MVYKTKGVCSRSIDIELDGDRIKSVKFNGGCNGNTKGIASLVQGMKIDDVIARLKGTDCGGRGTSCPDQLARALEQAKAAQ</sequence>
<dbReference type="GO" id="GO:0004748">
    <property type="term" value="F:ribonucleoside-diphosphate reductase activity, thioredoxin disulfide as acceptor"/>
    <property type="evidence" value="ECO:0007669"/>
    <property type="project" value="UniProtKB-EC"/>
</dbReference>
<dbReference type="EMBL" id="DXIQ01000068">
    <property type="protein sequence ID" value="HIV39388.1"/>
    <property type="molecule type" value="Genomic_DNA"/>
</dbReference>
<dbReference type="NCBIfam" id="TIGR03905">
    <property type="entry name" value="TIGR03905_4_Cys"/>
    <property type="match status" value="1"/>
</dbReference>
<proteinExistence type="inferred from homology"/>
<protein>
    <recommendedName>
        <fullName evidence="2">ribonucleoside-diphosphate reductase</fullName>
        <ecNumber evidence="2">1.17.4.1</ecNumber>
    </recommendedName>
</protein>
<reference evidence="7" key="2">
    <citation type="submission" date="2021-04" db="EMBL/GenBank/DDBJ databases">
        <authorList>
            <person name="Gilroy R."/>
        </authorList>
    </citation>
    <scope>NUCLEOTIDE SEQUENCE</scope>
    <source>
        <strain evidence="7">CHK195-9823</strain>
    </source>
</reference>
<evidence type="ECO:0000256" key="3">
    <source>
        <dbReference type="ARBA" id="ARBA00022634"/>
    </source>
</evidence>
<comment type="similarity">
    <text evidence="1">Belongs to the ribonucleoside diphosphate reductase class-2 family.</text>
</comment>
<evidence type="ECO:0000256" key="4">
    <source>
        <dbReference type="ARBA" id="ARBA00022741"/>
    </source>
</evidence>
<keyword evidence="4" id="KW-0547">Nucleotide-binding</keyword>
<name>A0A9D1TFP6_9FIRM</name>
<feature type="domain" description="TSCPD" evidence="6">
    <location>
        <begin position="3"/>
        <end position="77"/>
    </location>
</feature>
<reference evidence="7" key="1">
    <citation type="journal article" date="2021" name="PeerJ">
        <title>Extensive microbial diversity within the chicken gut microbiome revealed by metagenomics and culture.</title>
        <authorList>
            <person name="Gilroy R."/>
            <person name="Ravi A."/>
            <person name="Getino M."/>
            <person name="Pursley I."/>
            <person name="Horton D.L."/>
            <person name="Alikhan N.F."/>
            <person name="Baker D."/>
            <person name="Gharbi K."/>
            <person name="Hall N."/>
            <person name="Watson M."/>
            <person name="Adriaenssens E.M."/>
            <person name="Foster-Nyarko E."/>
            <person name="Jarju S."/>
            <person name="Secka A."/>
            <person name="Antonio M."/>
            <person name="Oren A."/>
            <person name="Chaudhuri R.R."/>
            <person name="La Ragione R."/>
            <person name="Hildebrand F."/>
            <person name="Pallen M.J."/>
        </authorList>
    </citation>
    <scope>NUCLEOTIDE SEQUENCE</scope>
    <source>
        <strain evidence="7">CHK195-9823</strain>
    </source>
</reference>
<organism evidence="7 8">
    <name type="scientific">Candidatus Blautia stercorigallinarum</name>
    <dbReference type="NCBI Taxonomy" id="2838501"/>
    <lineage>
        <taxon>Bacteria</taxon>
        <taxon>Bacillati</taxon>
        <taxon>Bacillota</taxon>
        <taxon>Clostridia</taxon>
        <taxon>Lachnospirales</taxon>
        <taxon>Lachnospiraceae</taxon>
        <taxon>Blautia</taxon>
    </lineage>
</organism>
<keyword evidence="3" id="KW-0237">DNA synthesis</keyword>